<keyword evidence="1" id="KW-1005">Bacterial flagellum biogenesis</keyword>
<reference evidence="3 4" key="1">
    <citation type="submission" date="2018-03" db="EMBL/GenBank/DDBJ databases">
        <title>Genome sequence of Clostridium liquoris DSM 100320.</title>
        <authorList>
            <person name="Poehlein A."/>
            <person name="Daniel R."/>
        </authorList>
    </citation>
    <scope>NUCLEOTIDE SEQUENCE [LARGE SCALE GENOMIC DNA]</scope>
    <source>
        <strain evidence="3 4">DSM 100320</strain>
    </source>
</reference>
<sequence>MIEDLNRIIIEEIKALEVLLGCLDRQHEYIAKDDVFKMEAVVEDINNCNKKIAKLEMERRNITKGESMEQIVNASDYSELDENYRKARKLVEELKVQKETNEILIKQGLGYTTRMLQVLNPDRQPKTYGAYGKMKR</sequence>
<dbReference type="EMBL" id="PVXO01000027">
    <property type="protein sequence ID" value="PRR79391.1"/>
    <property type="molecule type" value="Genomic_DNA"/>
</dbReference>
<dbReference type="GO" id="GO:0044780">
    <property type="term" value="P:bacterial-type flagellum assembly"/>
    <property type="evidence" value="ECO:0007669"/>
    <property type="project" value="InterPro"/>
</dbReference>
<dbReference type="Pfam" id="PF05130">
    <property type="entry name" value="FlgN"/>
    <property type="match status" value="1"/>
</dbReference>
<dbReference type="Gene3D" id="1.20.58.300">
    <property type="entry name" value="FlgN-like"/>
    <property type="match status" value="1"/>
</dbReference>
<dbReference type="AlphaFoldDB" id="A0A2T0B675"/>
<evidence type="ECO:0000256" key="1">
    <source>
        <dbReference type="ARBA" id="ARBA00022795"/>
    </source>
</evidence>
<dbReference type="InterPro" id="IPR036679">
    <property type="entry name" value="FlgN-like_sf"/>
</dbReference>
<feature type="coiled-coil region" evidence="2">
    <location>
        <begin position="38"/>
        <end position="107"/>
    </location>
</feature>
<gene>
    <name evidence="3" type="ORF">CLLI_08710</name>
</gene>
<evidence type="ECO:0000256" key="2">
    <source>
        <dbReference type="SAM" id="Coils"/>
    </source>
</evidence>
<keyword evidence="4" id="KW-1185">Reference proteome</keyword>
<name>A0A2T0B675_9CLOT</name>
<dbReference type="InterPro" id="IPR007809">
    <property type="entry name" value="FlgN-like"/>
</dbReference>
<organism evidence="3 4">
    <name type="scientific">Clostridium liquoris</name>
    <dbReference type="NCBI Taxonomy" id="1289519"/>
    <lineage>
        <taxon>Bacteria</taxon>
        <taxon>Bacillati</taxon>
        <taxon>Bacillota</taxon>
        <taxon>Clostridia</taxon>
        <taxon>Eubacteriales</taxon>
        <taxon>Clostridiaceae</taxon>
        <taxon>Clostridium</taxon>
    </lineage>
</organism>
<accession>A0A2T0B675</accession>
<dbReference type="SUPFAM" id="SSF140566">
    <property type="entry name" value="FlgN-like"/>
    <property type="match status" value="1"/>
</dbReference>
<keyword evidence="2" id="KW-0175">Coiled coil</keyword>
<evidence type="ECO:0000313" key="3">
    <source>
        <dbReference type="EMBL" id="PRR79391.1"/>
    </source>
</evidence>
<evidence type="ECO:0000313" key="4">
    <source>
        <dbReference type="Proteomes" id="UP000239706"/>
    </source>
</evidence>
<dbReference type="RefSeq" id="WP_106063020.1">
    <property type="nucleotide sequence ID" value="NZ_PVXO01000027.1"/>
</dbReference>
<dbReference type="OrthoDB" id="1755640at2"/>
<proteinExistence type="predicted"/>
<comment type="caution">
    <text evidence="3">The sequence shown here is derived from an EMBL/GenBank/DDBJ whole genome shotgun (WGS) entry which is preliminary data.</text>
</comment>
<protein>
    <submittedName>
        <fullName evidence="3">FlgN protein</fullName>
    </submittedName>
</protein>
<dbReference type="Proteomes" id="UP000239706">
    <property type="component" value="Unassembled WGS sequence"/>
</dbReference>